<comment type="caution">
    <text evidence="1">The sequence shown here is derived from an EMBL/GenBank/DDBJ whole genome shotgun (WGS) entry which is preliminary data.</text>
</comment>
<sequence>MFDFIRSLLQKLKRFFQSKENAELQSWLKTGMSTDNTFKILQLDEAGDKLLSNRNLKRWAVFVAKKTGKSPEQTMITKLRTQYDDANLAVILQTGKKKRSTRNMATKLQNAQFKQWYEEGKWPADVIEDVFKLGPGHWTRTPARPVWAAYKKFLQKNNLKLGN</sequence>
<reference evidence="2" key="1">
    <citation type="submission" date="2017-03" db="EMBL/GenBank/DDBJ databases">
        <title>Phytopthora megakarya and P. palmivora, two closely related causual agents of cacao black pod achieved similar genome size and gene model numbers by different mechanisms.</title>
        <authorList>
            <person name="Ali S."/>
            <person name="Shao J."/>
            <person name="Larry D.J."/>
            <person name="Kronmiller B."/>
            <person name="Shen D."/>
            <person name="Strem M.D."/>
            <person name="Melnick R.L."/>
            <person name="Guiltinan M.J."/>
            <person name="Tyler B.M."/>
            <person name="Meinhardt L.W."/>
            <person name="Bailey B.A."/>
        </authorList>
    </citation>
    <scope>NUCLEOTIDE SEQUENCE [LARGE SCALE GENOMIC DNA]</scope>
    <source>
        <strain evidence="2">zdho120</strain>
    </source>
</reference>
<evidence type="ECO:0000313" key="2">
    <source>
        <dbReference type="Proteomes" id="UP000198211"/>
    </source>
</evidence>
<dbReference type="OrthoDB" id="127994at2759"/>
<name>A0A225VSC8_9STRA</name>
<accession>A0A225VSC8</accession>
<organism evidence="1 2">
    <name type="scientific">Phytophthora megakarya</name>
    <dbReference type="NCBI Taxonomy" id="4795"/>
    <lineage>
        <taxon>Eukaryota</taxon>
        <taxon>Sar</taxon>
        <taxon>Stramenopiles</taxon>
        <taxon>Oomycota</taxon>
        <taxon>Peronosporomycetes</taxon>
        <taxon>Peronosporales</taxon>
        <taxon>Peronosporaceae</taxon>
        <taxon>Phytophthora</taxon>
    </lineage>
</organism>
<protein>
    <submittedName>
        <fullName evidence="1">Avirulence (Avh) protein</fullName>
    </submittedName>
</protein>
<proteinExistence type="predicted"/>
<dbReference type="AlphaFoldDB" id="A0A225VSC8"/>
<dbReference type="EMBL" id="NBNE01003294">
    <property type="protein sequence ID" value="OWZ08064.1"/>
    <property type="molecule type" value="Genomic_DNA"/>
</dbReference>
<gene>
    <name evidence="1" type="ORF">PHMEG_00019454</name>
</gene>
<evidence type="ECO:0000313" key="1">
    <source>
        <dbReference type="EMBL" id="OWZ08064.1"/>
    </source>
</evidence>
<dbReference type="Proteomes" id="UP000198211">
    <property type="component" value="Unassembled WGS sequence"/>
</dbReference>
<keyword evidence="2" id="KW-1185">Reference proteome</keyword>